<evidence type="ECO:0000256" key="9">
    <source>
        <dbReference type="ARBA" id="ARBA00022842"/>
    </source>
</evidence>
<dbReference type="Proteomes" id="UP000283210">
    <property type="component" value="Chromosome 9"/>
</dbReference>
<dbReference type="OrthoDB" id="10264738at2759"/>
<feature type="domain" description="PPM-type phosphatase" evidence="20">
    <location>
        <begin position="131"/>
        <end position="400"/>
    </location>
</feature>
<gene>
    <name evidence="21" type="ORF">OJAV_G00095800</name>
</gene>
<dbReference type="InterPro" id="IPR036457">
    <property type="entry name" value="PPM-type-like_dom_sf"/>
</dbReference>
<dbReference type="PANTHER" id="PTHR13832:SF233">
    <property type="entry name" value="PROTEIN PHOSPHATASE 1F"/>
    <property type="match status" value="1"/>
</dbReference>
<accession>A0A3S2MKA7</accession>
<keyword evidence="5" id="KW-0597">Phosphoprotein</keyword>
<evidence type="ECO:0000256" key="19">
    <source>
        <dbReference type="SAM" id="MobiDB-lite"/>
    </source>
</evidence>
<comment type="function">
    <text evidence="14">Dephosphorylates and concomitantly deactivates CaM-kinase II activated upon autophosphorylation, and CaM-kinases IV and I activated upon phosphorylation by CaM-kinase kinase. Promotes apoptosis.</text>
</comment>
<feature type="compositionally biased region" description="Low complexity" evidence="19">
    <location>
        <begin position="416"/>
        <end position="432"/>
    </location>
</feature>
<comment type="subunit">
    <text evidence="15">Associates with FEM1B.</text>
</comment>
<dbReference type="GO" id="GO:0006915">
    <property type="term" value="P:apoptotic process"/>
    <property type="evidence" value="ECO:0007669"/>
    <property type="project" value="UniProtKB-KW"/>
</dbReference>
<evidence type="ECO:0000256" key="17">
    <source>
        <dbReference type="ARBA" id="ARBA00078783"/>
    </source>
</evidence>
<comment type="similarity">
    <text evidence="3 18">Belongs to the PP2C family.</text>
</comment>
<dbReference type="InterPro" id="IPR000222">
    <property type="entry name" value="PP2C_BS"/>
</dbReference>
<evidence type="ECO:0000256" key="12">
    <source>
        <dbReference type="ARBA" id="ARBA00047761"/>
    </source>
</evidence>
<organism evidence="21 22">
    <name type="scientific">Oryzias javanicus</name>
    <name type="common">Javanese ricefish</name>
    <name type="synonym">Aplocheilus javanicus</name>
    <dbReference type="NCBI Taxonomy" id="123683"/>
    <lineage>
        <taxon>Eukaryota</taxon>
        <taxon>Metazoa</taxon>
        <taxon>Chordata</taxon>
        <taxon>Craniata</taxon>
        <taxon>Vertebrata</taxon>
        <taxon>Euteleostomi</taxon>
        <taxon>Actinopterygii</taxon>
        <taxon>Neopterygii</taxon>
        <taxon>Teleostei</taxon>
        <taxon>Neoteleostei</taxon>
        <taxon>Acanthomorphata</taxon>
        <taxon>Ovalentaria</taxon>
        <taxon>Atherinomorphae</taxon>
        <taxon>Beloniformes</taxon>
        <taxon>Adrianichthyidae</taxon>
        <taxon>Oryziinae</taxon>
        <taxon>Oryzias</taxon>
    </lineage>
</organism>
<reference evidence="21 22" key="2">
    <citation type="submission" date="2019-01" db="EMBL/GenBank/DDBJ databases">
        <title>A chromosome length genome reference of the Java medaka (oryzias javanicus).</title>
        <authorList>
            <person name="Herpin A."/>
            <person name="Takehana Y."/>
            <person name="Naruse K."/>
            <person name="Ansai S."/>
            <person name="Kawaguchi M."/>
        </authorList>
    </citation>
    <scope>NUCLEOTIDE SEQUENCE [LARGE SCALE GENOMIC DNA]</scope>
    <source>
        <strain evidence="21">RS831</strain>
        <tissue evidence="21">Whole body</tissue>
    </source>
</reference>
<dbReference type="GO" id="GO:0005634">
    <property type="term" value="C:nucleus"/>
    <property type="evidence" value="ECO:0007669"/>
    <property type="project" value="TreeGrafter"/>
</dbReference>
<dbReference type="CDD" id="cd00143">
    <property type="entry name" value="PP2Cc"/>
    <property type="match status" value="1"/>
</dbReference>
<name>A0A3S2MKA7_ORYJA</name>
<keyword evidence="22" id="KW-1185">Reference proteome</keyword>
<dbReference type="EMBL" id="CM012445">
    <property type="protein sequence ID" value="RVE68844.1"/>
    <property type="molecule type" value="Genomic_DNA"/>
</dbReference>
<evidence type="ECO:0000256" key="6">
    <source>
        <dbReference type="ARBA" id="ARBA00022703"/>
    </source>
</evidence>
<sequence>MEEKARLFLQKFVQEFPVVLEKDQPLPASPQSRRVSEEELQGESLELGLRLLSSRDAPTGLSALLCRAALTRLLTNDLSPFHCSREAEPEDGEEEVLFQSEGVQRVFINKMIEVALEWNQDPPTLPPFTFQCGVHAIKNGRRKMEDKHVLLSEFNQLFGMEDGVRRAYYAVFDGHAGVDAATFAATHLHVNLSRQGALQSSPGSALKAAFKHTDDMFRSKAQRERLRSGSTGVVVLIHDQELTVAWLGDSQALLVREGQEVVLMEPHKPEREDEKQRIEGLGGCVTFMGCWRVNGTYAVSRAIGDFDQKPYVSPDADSSTVRLQGDEDYVLLACDGFFDAVQPSEVPQLVMGALQELPLPEGAAEARPDSGMGQTVAQKLVASAKEAGSSDNITVLLVFLRPLLELASATGGRCGAPQTPAEAAPSQEEAET</sequence>
<evidence type="ECO:0000256" key="13">
    <source>
        <dbReference type="ARBA" id="ARBA00048336"/>
    </source>
</evidence>
<dbReference type="SUPFAM" id="SSF81606">
    <property type="entry name" value="PP2C-like"/>
    <property type="match status" value="1"/>
</dbReference>
<evidence type="ECO:0000256" key="4">
    <source>
        <dbReference type="ARBA" id="ARBA00013081"/>
    </source>
</evidence>
<evidence type="ECO:0000256" key="16">
    <source>
        <dbReference type="ARBA" id="ARBA00070217"/>
    </source>
</evidence>
<keyword evidence="10 18" id="KW-0904">Protein phosphatase</keyword>
<dbReference type="PROSITE" id="PS01032">
    <property type="entry name" value="PPM_1"/>
    <property type="match status" value="1"/>
</dbReference>
<evidence type="ECO:0000256" key="2">
    <source>
        <dbReference type="ARBA" id="ARBA00001946"/>
    </source>
</evidence>
<evidence type="ECO:0000256" key="11">
    <source>
        <dbReference type="ARBA" id="ARBA00023211"/>
    </source>
</evidence>
<dbReference type="OMA" id="PFHCSRE"/>
<reference evidence="21 22" key="1">
    <citation type="submission" date="2018-11" db="EMBL/GenBank/DDBJ databases">
        <authorList>
            <person name="Lopez-Roques C."/>
            <person name="Donnadieu C."/>
            <person name="Bouchez O."/>
            <person name="Klopp C."/>
            <person name="Cabau C."/>
            <person name="Zahm M."/>
        </authorList>
    </citation>
    <scope>NUCLEOTIDE SEQUENCE [LARGE SCALE GENOMIC DNA]</scope>
    <source>
        <strain evidence="21">RS831</strain>
        <tissue evidence="21">Whole body</tissue>
    </source>
</reference>
<evidence type="ECO:0000256" key="14">
    <source>
        <dbReference type="ARBA" id="ARBA00056926"/>
    </source>
</evidence>
<evidence type="ECO:0000256" key="10">
    <source>
        <dbReference type="ARBA" id="ARBA00022912"/>
    </source>
</evidence>
<keyword evidence="11" id="KW-0464">Manganese</keyword>
<dbReference type="GO" id="GO:0046872">
    <property type="term" value="F:metal ion binding"/>
    <property type="evidence" value="ECO:0007669"/>
    <property type="project" value="UniProtKB-KW"/>
</dbReference>
<proteinExistence type="inferred from homology"/>
<dbReference type="SMART" id="SM00332">
    <property type="entry name" value="PP2Cc"/>
    <property type="match status" value="1"/>
</dbReference>
<evidence type="ECO:0000256" key="3">
    <source>
        <dbReference type="ARBA" id="ARBA00006702"/>
    </source>
</evidence>
<dbReference type="Pfam" id="PF00481">
    <property type="entry name" value="PP2C"/>
    <property type="match status" value="1"/>
</dbReference>
<dbReference type="PROSITE" id="PS51746">
    <property type="entry name" value="PPM_2"/>
    <property type="match status" value="1"/>
</dbReference>
<dbReference type="GO" id="GO:0005829">
    <property type="term" value="C:cytosol"/>
    <property type="evidence" value="ECO:0007669"/>
    <property type="project" value="TreeGrafter"/>
</dbReference>
<dbReference type="GO" id="GO:0035556">
    <property type="term" value="P:intracellular signal transduction"/>
    <property type="evidence" value="ECO:0007669"/>
    <property type="project" value="UniProtKB-ARBA"/>
</dbReference>
<evidence type="ECO:0000256" key="5">
    <source>
        <dbReference type="ARBA" id="ARBA00022553"/>
    </source>
</evidence>
<dbReference type="FunFam" id="3.60.40.10:FF:000032">
    <property type="entry name" value="Protein phosphatase, Mg2+/Mn2+-dependent, 1F"/>
    <property type="match status" value="1"/>
</dbReference>
<evidence type="ECO:0000256" key="1">
    <source>
        <dbReference type="ARBA" id="ARBA00001936"/>
    </source>
</evidence>
<dbReference type="InterPro" id="IPR015655">
    <property type="entry name" value="PP2C"/>
</dbReference>
<dbReference type="Gene3D" id="3.60.40.10">
    <property type="entry name" value="PPM-type phosphatase domain"/>
    <property type="match status" value="1"/>
</dbReference>
<feature type="region of interest" description="Disordered" evidence="19">
    <location>
        <begin position="411"/>
        <end position="432"/>
    </location>
</feature>
<keyword evidence="6" id="KW-0053">Apoptosis</keyword>
<comment type="catalytic activity">
    <reaction evidence="13">
        <text>O-phospho-L-threonyl-[protein] + H2O = L-threonyl-[protein] + phosphate</text>
        <dbReference type="Rhea" id="RHEA:47004"/>
        <dbReference type="Rhea" id="RHEA-COMP:11060"/>
        <dbReference type="Rhea" id="RHEA-COMP:11605"/>
        <dbReference type="ChEBI" id="CHEBI:15377"/>
        <dbReference type="ChEBI" id="CHEBI:30013"/>
        <dbReference type="ChEBI" id="CHEBI:43474"/>
        <dbReference type="ChEBI" id="CHEBI:61977"/>
        <dbReference type="EC" id="3.1.3.16"/>
    </reaction>
</comment>
<dbReference type="EC" id="3.1.3.16" evidence="4"/>
<evidence type="ECO:0000313" key="22">
    <source>
        <dbReference type="Proteomes" id="UP000283210"/>
    </source>
</evidence>
<dbReference type="InterPro" id="IPR001932">
    <property type="entry name" value="PPM-type_phosphatase-like_dom"/>
</dbReference>
<protein>
    <recommendedName>
        <fullName evidence="16">Protein phosphatase 1F</fullName>
        <ecNumber evidence="4">3.1.3.16</ecNumber>
    </recommendedName>
    <alternativeName>
        <fullName evidence="17">Ca(2+)/calmodulin-dependent protein kinase phosphatase</fullName>
    </alternativeName>
</protein>
<keyword evidence="7" id="KW-0479">Metal-binding</keyword>
<evidence type="ECO:0000313" key="21">
    <source>
        <dbReference type="EMBL" id="RVE68844.1"/>
    </source>
</evidence>
<dbReference type="GO" id="GO:0004722">
    <property type="term" value="F:protein serine/threonine phosphatase activity"/>
    <property type="evidence" value="ECO:0007669"/>
    <property type="project" value="UniProtKB-EC"/>
</dbReference>
<comment type="cofactor">
    <cofactor evidence="1">
        <name>Mn(2+)</name>
        <dbReference type="ChEBI" id="CHEBI:29035"/>
    </cofactor>
</comment>
<evidence type="ECO:0000256" key="15">
    <source>
        <dbReference type="ARBA" id="ARBA00062034"/>
    </source>
</evidence>
<keyword evidence="9" id="KW-0460">Magnesium</keyword>
<evidence type="ECO:0000256" key="8">
    <source>
        <dbReference type="ARBA" id="ARBA00022801"/>
    </source>
</evidence>
<evidence type="ECO:0000256" key="7">
    <source>
        <dbReference type="ARBA" id="ARBA00022723"/>
    </source>
</evidence>
<comment type="catalytic activity">
    <reaction evidence="12">
        <text>O-phospho-L-seryl-[protein] + H2O = L-seryl-[protein] + phosphate</text>
        <dbReference type="Rhea" id="RHEA:20629"/>
        <dbReference type="Rhea" id="RHEA-COMP:9863"/>
        <dbReference type="Rhea" id="RHEA-COMP:11604"/>
        <dbReference type="ChEBI" id="CHEBI:15377"/>
        <dbReference type="ChEBI" id="CHEBI:29999"/>
        <dbReference type="ChEBI" id="CHEBI:43474"/>
        <dbReference type="ChEBI" id="CHEBI:83421"/>
        <dbReference type="EC" id="3.1.3.16"/>
    </reaction>
</comment>
<comment type="cofactor">
    <cofactor evidence="2">
        <name>Mg(2+)</name>
        <dbReference type="ChEBI" id="CHEBI:18420"/>
    </cofactor>
</comment>
<dbReference type="AlphaFoldDB" id="A0A3S2MKA7"/>
<evidence type="ECO:0000256" key="18">
    <source>
        <dbReference type="RuleBase" id="RU003465"/>
    </source>
</evidence>
<dbReference type="PANTHER" id="PTHR13832">
    <property type="entry name" value="PROTEIN PHOSPHATASE 2C"/>
    <property type="match status" value="1"/>
</dbReference>
<evidence type="ECO:0000259" key="20">
    <source>
        <dbReference type="PROSITE" id="PS51746"/>
    </source>
</evidence>
<keyword evidence="8 18" id="KW-0378">Hydrolase</keyword>